<dbReference type="Pfam" id="PF18942">
    <property type="entry name" value="DUF5689"/>
    <property type="match status" value="1"/>
</dbReference>
<evidence type="ECO:0000313" key="3">
    <source>
        <dbReference type="Proteomes" id="UP000244937"/>
    </source>
</evidence>
<protein>
    <submittedName>
        <fullName evidence="2">DUF5017 domain-containing protein</fullName>
    </submittedName>
</protein>
<name>A0A2S1SER3_9FLAO</name>
<dbReference type="KEGG" id="fpal:HYN49_02795"/>
<dbReference type="EMBL" id="CP029187">
    <property type="protein sequence ID" value="AWI24906.1"/>
    <property type="molecule type" value="Genomic_DNA"/>
</dbReference>
<accession>A0A2S1SER3</accession>
<dbReference type="OrthoDB" id="1492759at2"/>
<dbReference type="InterPro" id="IPR043744">
    <property type="entry name" value="DUF5689"/>
</dbReference>
<feature type="domain" description="DUF5689" evidence="1">
    <location>
        <begin position="54"/>
        <end position="272"/>
    </location>
</feature>
<keyword evidence="3" id="KW-1185">Reference proteome</keyword>
<reference evidence="2 3" key="1">
    <citation type="submission" date="2018-05" db="EMBL/GenBank/DDBJ databases">
        <title>Genome sequencing of Flavobacterium sp. HYN0049.</title>
        <authorList>
            <person name="Yi H."/>
            <person name="Baek C."/>
        </authorList>
    </citation>
    <scope>NUCLEOTIDE SEQUENCE [LARGE SCALE GENOMIC DNA]</scope>
    <source>
        <strain evidence="2 3">HYN0049</strain>
    </source>
</reference>
<dbReference type="RefSeq" id="WP_108902702.1">
    <property type="nucleotide sequence ID" value="NZ_CP029187.1"/>
</dbReference>
<organism evidence="2 3">
    <name type="scientific">Flavobacterium pallidum</name>
    <dbReference type="NCBI Taxonomy" id="2172098"/>
    <lineage>
        <taxon>Bacteria</taxon>
        <taxon>Pseudomonadati</taxon>
        <taxon>Bacteroidota</taxon>
        <taxon>Flavobacteriia</taxon>
        <taxon>Flavobacteriales</taxon>
        <taxon>Flavobacteriaceae</taxon>
        <taxon>Flavobacterium</taxon>
    </lineage>
</organism>
<gene>
    <name evidence="2" type="ORF">HYN49_02795</name>
</gene>
<dbReference type="Proteomes" id="UP000244937">
    <property type="component" value="Chromosome"/>
</dbReference>
<evidence type="ECO:0000313" key="2">
    <source>
        <dbReference type="EMBL" id="AWI24906.1"/>
    </source>
</evidence>
<sequence>MKTTILKSVLFVTLAAGFNSCVNDDDYAIPTMECTETNLVKTIEVSAVPFGTLAQYTADDVIEAYVTSSDEGGNFFKSISMQTLDGSKAFSVPVDASSTFVNLEPGRKVFIKLKNLYTDSPQTSGPIGPRIGGIYVTSSGAASVGRLPESQFKEAVVRSCTVIDEETLVKPVTIPQLLANNDYLNKLVELDNVQFSDAAVGKTYYVEGASNTIGGATNHSLTDFSGNSIDFRTSSFANFAGKIVPSASGKVRGVLTKYGSGYQFMARTERDIKLTGQRVVAFYYEDFQESVDNTNFNYEGWTNVATSGTKLWREEAFSGNGYAEFSSFGSGNALNVAWLVTPGIDMDAHTGETMLFRTAQHHLDVNSDANSLKVYVSSDFTGNPATATWIEVPVTLPTMDTAWYAFVGSGGVDLSGYTGTIHIGFKFTGSGTDTTLDGAFQIDDLKILGN</sequence>
<proteinExistence type="predicted"/>
<evidence type="ECO:0000259" key="1">
    <source>
        <dbReference type="Pfam" id="PF18942"/>
    </source>
</evidence>
<dbReference type="AlphaFoldDB" id="A0A2S1SER3"/>